<keyword evidence="2" id="KW-1185">Reference proteome</keyword>
<accession>A0A3M6UPF8</accession>
<reference evidence="1 2" key="1">
    <citation type="journal article" date="2018" name="Sci. Rep.">
        <title>Comparative analysis of the Pocillopora damicornis genome highlights role of immune system in coral evolution.</title>
        <authorList>
            <person name="Cunning R."/>
            <person name="Bay R.A."/>
            <person name="Gillette P."/>
            <person name="Baker A.C."/>
            <person name="Traylor-Knowles N."/>
        </authorList>
    </citation>
    <scope>NUCLEOTIDE SEQUENCE [LARGE SCALE GENOMIC DNA]</scope>
    <source>
        <strain evidence="1">RSMAS</strain>
        <tissue evidence="1">Whole animal</tissue>
    </source>
</reference>
<dbReference type="Proteomes" id="UP000275408">
    <property type="component" value="Unassembled WGS sequence"/>
</dbReference>
<proteinExistence type="predicted"/>
<protein>
    <submittedName>
        <fullName evidence="1">Uncharacterized protein</fullName>
    </submittedName>
</protein>
<comment type="caution">
    <text evidence="1">The sequence shown here is derived from an EMBL/GenBank/DDBJ whole genome shotgun (WGS) entry which is preliminary data.</text>
</comment>
<name>A0A3M6UPF8_POCDA</name>
<sequence length="174" mass="19650">MSRKMSILKNLKTSQAFKKQAIKQIDPDIELNIKKLRQLPASLSVNADPSKLAKVLEDEEGDLVTPVQQKLLKRILNQVTLKQEPTTTPRRAPKKEFVTPSTIPFKVPKKEATVTPPVRVPKKEVTVTPPVKVPKKPENVSWDELTFAEEGPEPDLEGVVSKTLRKLWKTPQYV</sequence>
<dbReference type="EMBL" id="RCHS01001039">
    <property type="protein sequence ID" value="RMX55520.1"/>
    <property type="molecule type" value="Genomic_DNA"/>
</dbReference>
<gene>
    <name evidence="1" type="ORF">pdam_00022892</name>
</gene>
<dbReference type="AlphaFoldDB" id="A0A3M6UPF8"/>
<organism evidence="1 2">
    <name type="scientific">Pocillopora damicornis</name>
    <name type="common">Cauliflower coral</name>
    <name type="synonym">Millepora damicornis</name>
    <dbReference type="NCBI Taxonomy" id="46731"/>
    <lineage>
        <taxon>Eukaryota</taxon>
        <taxon>Metazoa</taxon>
        <taxon>Cnidaria</taxon>
        <taxon>Anthozoa</taxon>
        <taxon>Hexacorallia</taxon>
        <taxon>Scleractinia</taxon>
        <taxon>Astrocoeniina</taxon>
        <taxon>Pocilloporidae</taxon>
        <taxon>Pocillopora</taxon>
    </lineage>
</organism>
<evidence type="ECO:0000313" key="1">
    <source>
        <dbReference type="EMBL" id="RMX55520.1"/>
    </source>
</evidence>
<evidence type="ECO:0000313" key="2">
    <source>
        <dbReference type="Proteomes" id="UP000275408"/>
    </source>
</evidence>